<dbReference type="Gene3D" id="3.20.20.150">
    <property type="entry name" value="Divalent-metal-dependent TIM barrel enzymes"/>
    <property type="match status" value="1"/>
</dbReference>
<evidence type="ECO:0000313" key="2">
    <source>
        <dbReference type="EMBL" id="MBB6691609.1"/>
    </source>
</evidence>
<dbReference type="PANTHER" id="PTHR12110:SF53">
    <property type="entry name" value="BLR5974 PROTEIN"/>
    <property type="match status" value="1"/>
</dbReference>
<evidence type="ECO:0000259" key="1">
    <source>
        <dbReference type="Pfam" id="PF01261"/>
    </source>
</evidence>
<comment type="caution">
    <text evidence="2">The sequence shown here is derived from an EMBL/GenBank/DDBJ whole genome shotgun (WGS) entry which is preliminary data.</text>
</comment>
<organism evidence="2 3">
    <name type="scientific">Cohnella xylanilytica</name>
    <dbReference type="NCBI Taxonomy" id="557555"/>
    <lineage>
        <taxon>Bacteria</taxon>
        <taxon>Bacillati</taxon>
        <taxon>Bacillota</taxon>
        <taxon>Bacilli</taxon>
        <taxon>Bacillales</taxon>
        <taxon>Paenibacillaceae</taxon>
        <taxon>Cohnella</taxon>
    </lineage>
</organism>
<name>A0A841TVD7_9BACL</name>
<evidence type="ECO:0000313" key="3">
    <source>
        <dbReference type="Proteomes" id="UP000553776"/>
    </source>
</evidence>
<dbReference type="InterPro" id="IPR013022">
    <property type="entry name" value="Xyl_isomerase-like_TIM-brl"/>
</dbReference>
<proteinExistence type="predicted"/>
<protein>
    <submittedName>
        <fullName evidence="2">TIM barrel protein</fullName>
    </submittedName>
</protein>
<gene>
    <name evidence="2" type="ORF">H7B90_09375</name>
</gene>
<accession>A0A841TVD7</accession>
<sequence length="267" mass="30364">MRLSIMSYSFQHTFQQGMMDVFGFLETAAHRYRVREVDLWNGFFIDRSAGPVLKLADESYIRKIREALDERELTVANFAVDGAHLWDPDPETRRRLRENALEHLRAAEILGAKTVRIDTGGSYASSETMGEEQFEHTVSLYREYARRAEEGGYRVGPENHMGASLLPAEMKRLAEAVDCPAFGFLLHLNRWKADREEGDAIVAPWTFHTHIDGRTVALPEAARSVRALLDAGYAGVWGIEHNAPERQYEEVEWMVASVRRLVGQAAR</sequence>
<dbReference type="PANTHER" id="PTHR12110">
    <property type="entry name" value="HYDROXYPYRUVATE ISOMERASE"/>
    <property type="match status" value="1"/>
</dbReference>
<dbReference type="Pfam" id="PF01261">
    <property type="entry name" value="AP_endonuc_2"/>
    <property type="match status" value="1"/>
</dbReference>
<dbReference type="Proteomes" id="UP000553776">
    <property type="component" value="Unassembled WGS sequence"/>
</dbReference>
<dbReference type="AlphaFoldDB" id="A0A841TVD7"/>
<keyword evidence="3" id="KW-1185">Reference proteome</keyword>
<reference evidence="2 3" key="1">
    <citation type="submission" date="2020-08" db="EMBL/GenBank/DDBJ databases">
        <title>Cohnella phylogeny.</title>
        <authorList>
            <person name="Dunlap C."/>
        </authorList>
    </citation>
    <scope>NUCLEOTIDE SEQUENCE [LARGE SCALE GENOMIC DNA]</scope>
    <source>
        <strain evidence="2 3">DSM 25239</strain>
    </source>
</reference>
<dbReference type="EMBL" id="JACJVR010000032">
    <property type="protein sequence ID" value="MBB6691609.1"/>
    <property type="molecule type" value="Genomic_DNA"/>
</dbReference>
<dbReference type="InterPro" id="IPR050312">
    <property type="entry name" value="IolE/XylAMocC-like"/>
</dbReference>
<dbReference type="RefSeq" id="WP_185135608.1">
    <property type="nucleotide sequence ID" value="NZ_BORM01000027.1"/>
</dbReference>
<dbReference type="InterPro" id="IPR036237">
    <property type="entry name" value="Xyl_isomerase-like_sf"/>
</dbReference>
<feature type="domain" description="Xylose isomerase-like TIM barrel" evidence="1">
    <location>
        <begin position="57"/>
        <end position="254"/>
    </location>
</feature>
<dbReference type="SUPFAM" id="SSF51658">
    <property type="entry name" value="Xylose isomerase-like"/>
    <property type="match status" value="1"/>
</dbReference>